<reference evidence="2 3" key="1">
    <citation type="journal article" date="2013" name="Nature">
        <title>The genomes of four tapeworm species reveal adaptations to parasitism.</title>
        <authorList>
            <person name="Tsai I.J."/>
            <person name="Zarowiecki M."/>
            <person name="Holroyd N."/>
            <person name="Garciarrubio A."/>
            <person name="Sanchez-Flores A."/>
            <person name="Brooks K.L."/>
            <person name="Tracey A."/>
            <person name="Bobes R.J."/>
            <person name="Fragoso G."/>
            <person name="Sciutto E."/>
            <person name="Aslett M."/>
            <person name="Beasley H."/>
            <person name="Bennett H.M."/>
            <person name="Cai J."/>
            <person name="Camicia F."/>
            <person name="Clark R."/>
            <person name="Cucher M."/>
            <person name="De Silva N."/>
            <person name="Day T.A."/>
            <person name="Deplazes P."/>
            <person name="Estrada K."/>
            <person name="Fernandez C."/>
            <person name="Holland P.W."/>
            <person name="Hou J."/>
            <person name="Hu S."/>
            <person name="Huckvale T."/>
            <person name="Hung S.S."/>
            <person name="Kamenetzky L."/>
            <person name="Keane J.A."/>
            <person name="Kiss F."/>
            <person name="Koziol U."/>
            <person name="Lambert O."/>
            <person name="Liu K."/>
            <person name="Luo X."/>
            <person name="Luo Y."/>
            <person name="Macchiaroli N."/>
            <person name="Nichol S."/>
            <person name="Paps J."/>
            <person name="Parkinson J."/>
            <person name="Pouchkina-Stantcheva N."/>
            <person name="Riddiford N."/>
            <person name="Rosenzvit M."/>
            <person name="Salinas G."/>
            <person name="Wasmuth J.D."/>
            <person name="Zamanian M."/>
            <person name="Zheng Y."/>
            <person name="Cai X."/>
            <person name="Soberon X."/>
            <person name="Olson P.D."/>
            <person name="Laclette J.P."/>
            <person name="Brehm K."/>
            <person name="Berriman M."/>
            <person name="Garciarrubio A."/>
            <person name="Bobes R.J."/>
            <person name="Fragoso G."/>
            <person name="Sanchez-Flores A."/>
            <person name="Estrada K."/>
            <person name="Cevallos M.A."/>
            <person name="Morett E."/>
            <person name="Gonzalez V."/>
            <person name="Portillo T."/>
            <person name="Ochoa-Leyva A."/>
            <person name="Jose M.V."/>
            <person name="Sciutto E."/>
            <person name="Landa A."/>
            <person name="Jimenez L."/>
            <person name="Valdes V."/>
            <person name="Carrero J.C."/>
            <person name="Larralde C."/>
            <person name="Morales-Montor J."/>
            <person name="Limon-Lason J."/>
            <person name="Soberon X."/>
            <person name="Laclette J.P."/>
        </authorList>
    </citation>
    <scope>NUCLEOTIDE SEQUENCE [LARGE SCALE GENOMIC DNA]</scope>
</reference>
<dbReference type="SUPFAM" id="SSF48264">
    <property type="entry name" value="Cytochrome P450"/>
    <property type="match status" value="1"/>
</dbReference>
<dbReference type="InterPro" id="IPR036396">
    <property type="entry name" value="Cyt_P450_sf"/>
</dbReference>
<evidence type="ECO:0000313" key="4">
    <source>
        <dbReference type="WBParaSite" id="EgrG_000995500"/>
    </source>
</evidence>
<feature type="transmembrane region" description="Helical" evidence="1">
    <location>
        <begin position="20"/>
        <end position="44"/>
    </location>
</feature>
<dbReference type="AlphaFoldDB" id="A0A068WAW6"/>
<keyword evidence="1" id="KW-0812">Transmembrane</keyword>
<organism evidence="2">
    <name type="scientific">Echinococcus granulosus</name>
    <name type="common">Hydatid tapeworm</name>
    <dbReference type="NCBI Taxonomy" id="6210"/>
    <lineage>
        <taxon>Eukaryota</taxon>
        <taxon>Metazoa</taxon>
        <taxon>Spiralia</taxon>
        <taxon>Lophotrochozoa</taxon>
        <taxon>Platyhelminthes</taxon>
        <taxon>Cestoda</taxon>
        <taxon>Eucestoda</taxon>
        <taxon>Cyclophyllidea</taxon>
        <taxon>Taeniidae</taxon>
        <taxon>Echinococcus</taxon>
        <taxon>Echinococcus granulosus group</taxon>
    </lineage>
</organism>
<dbReference type="OrthoDB" id="6239388at2759"/>
<sequence length="531" mass="60111">MDVEEPSYHAFFSDNKSTDIVSKIVFNIILFVSIVVCISCLNSFRVRSRSQRSVKSIGISDFPTLFLPVSIGKLGSLSTQIPDYTTVLSRLGSRVVVVISKWAQIEESRDDLKLRKYFSQCDSSFSPEWKGLIFSDPFTMEYSRLNDFFEFASQAFPASIFIGASDRGIRTFLSTASKEITLTSDNLNRLVLHILFEAIMHSSWGERTQCDTLTELNELSNGFFHLHIFGHLPRRFHVGGSALTHAVDRLVEPLVLFELGRGTNIKSETLLSYLLWIKRTLSLSQPLDDQKSEDVEAFLTKKHINHLLFESFFLGHHSLIPCLRTLLAALTARPGWGQQLLRELSEHRRSCPYRCRKHTANLTVSSEKREATSSSWEECIDLETRCLSFTKALCLESLRFTVVGWPLGCLREAFRDGERFLADDLVLLNEPAVFHDPTIWFKEYQVAASREPLQHAFAPMERHGRPDANYLASRVLLSSKAGRGGIRGISKFASFPTARFLVNALCQPVPKRCPQITKTTQSSSTTYCVSK</sequence>
<dbReference type="GO" id="GO:0005506">
    <property type="term" value="F:iron ion binding"/>
    <property type="evidence" value="ECO:0007669"/>
    <property type="project" value="InterPro"/>
</dbReference>
<reference evidence="2" key="2">
    <citation type="submission" date="2014-06" db="EMBL/GenBank/DDBJ databases">
        <authorList>
            <person name="Aslett M."/>
        </authorList>
    </citation>
    <scope>NUCLEOTIDE SEQUENCE</scope>
</reference>
<gene>
    <name evidence="2" type="ORF">EgrG_000995500</name>
</gene>
<evidence type="ECO:0000313" key="3">
    <source>
        <dbReference type="Proteomes" id="UP000492820"/>
    </source>
</evidence>
<reference evidence="4" key="3">
    <citation type="submission" date="2020-10" db="UniProtKB">
        <authorList>
            <consortium name="WormBaseParasite"/>
        </authorList>
    </citation>
    <scope>IDENTIFICATION</scope>
</reference>
<dbReference type="GO" id="GO:0020037">
    <property type="term" value="F:heme binding"/>
    <property type="evidence" value="ECO:0007669"/>
    <property type="project" value="InterPro"/>
</dbReference>
<accession>A0A068WAW6</accession>
<dbReference type="WBParaSite" id="EgrG_000995500">
    <property type="protein sequence ID" value="EgrG_000995500"/>
    <property type="gene ID" value="EgrG_000995500"/>
</dbReference>
<dbReference type="GO" id="GO:0016705">
    <property type="term" value="F:oxidoreductase activity, acting on paired donors, with incorporation or reduction of molecular oxygen"/>
    <property type="evidence" value="ECO:0007669"/>
    <property type="project" value="InterPro"/>
</dbReference>
<dbReference type="Proteomes" id="UP000492820">
    <property type="component" value="Unassembled WGS sequence"/>
</dbReference>
<proteinExistence type="predicted"/>
<protein>
    <submittedName>
        <fullName evidence="2 4">Cytochrome P450</fullName>
    </submittedName>
</protein>
<dbReference type="GO" id="GO:0004497">
    <property type="term" value="F:monooxygenase activity"/>
    <property type="evidence" value="ECO:0007669"/>
    <property type="project" value="InterPro"/>
</dbReference>
<dbReference type="EMBL" id="LK028577">
    <property type="protein sequence ID" value="CDS17218.1"/>
    <property type="molecule type" value="Genomic_DNA"/>
</dbReference>
<evidence type="ECO:0000256" key="1">
    <source>
        <dbReference type="SAM" id="Phobius"/>
    </source>
</evidence>
<evidence type="ECO:0000313" key="2">
    <source>
        <dbReference type="EMBL" id="CDS17218.1"/>
    </source>
</evidence>
<dbReference type="Gene3D" id="1.10.630.10">
    <property type="entry name" value="Cytochrome P450"/>
    <property type="match status" value="1"/>
</dbReference>
<keyword evidence="1" id="KW-0472">Membrane</keyword>
<keyword evidence="1" id="KW-1133">Transmembrane helix</keyword>
<name>A0A068WAW6_ECHGR</name>